<dbReference type="GO" id="GO:0016530">
    <property type="term" value="F:metallochaperone activity"/>
    <property type="evidence" value="ECO:0007669"/>
    <property type="project" value="TreeGrafter"/>
</dbReference>
<dbReference type="EMBL" id="CP003229">
    <property type="protein sequence ID" value="AEW98490.1"/>
    <property type="molecule type" value="Genomic_DNA"/>
</dbReference>
<dbReference type="InterPro" id="IPR003765">
    <property type="entry name" value="NO3_reductase_chaperone_NarJ"/>
</dbReference>
<dbReference type="PATRIC" id="fig|1003195.11.peg.1383"/>
<organism evidence="3 4">
    <name type="scientific">Streptantibioticus cattleyicolor (strain ATCC 35852 / DSM 46488 / JCM 4925 / NBRC 14057 / NRRL 8057)</name>
    <name type="common">Streptomyces cattleya</name>
    <dbReference type="NCBI Taxonomy" id="1003195"/>
    <lineage>
        <taxon>Bacteria</taxon>
        <taxon>Bacillati</taxon>
        <taxon>Actinomycetota</taxon>
        <taxon>Actinomycetes</taxon>
        <taxon>Kitasatosporales</taxon>
        <taxon>Streptomycetaceae</taxon>
        <taxon>Streptantibioticus</taxon>
    </lineage>
</organism>
<protein>
    <submittedName>
        <fullName evidence="3">Nitrate reductase delta chain NarJ3</fullName>
    </submittedName>
</protein>
<evidence type="ECO:0000256" key="2">
    <source>
        <dbReference type="SAM" id="MobiDB-lite"/>
    </source>
</evidence>
<dbReference type="Gene3D" id="1.10.3480.10">
    <property type="entry name" value="TorD-like"/>
    <property type="match status" value="1"/>
</dbReference>
<dbReference type="SUPFAM" id="SSF89155">
    <property type="entry name" value="TorD-like"/>
    <property type="match status" value="1"/>
</dbReference>
<dbReference type="RefSeq" id="WP_014151877.1">
    <property type="nucleotide sequence ID" value="NC_016113.1"/>
</dbReference>
<dbReference type="Pfam" id="PF02613">
    <property type="entry name" value="Nitrate_red_del"/>
    <property type="match status" value="1"/>
</dbReference>
<proteinExistence type="predicted"/>
<dbReference type="GO" id="GO:0042128">
    <property type="term" value="P:nitrate assimilation"/>
    <property type="evidence" value="ECO:0007669"/>
    <property type="project" value="UniProtKB-KW"/>
</dbReference>
<accession>F8JKM0</accession>
<feature type="region of interest" description="Disordered" evidence="2">
    <location>
        <begin position="178"/>
        <end position="200"/>
    </location>
</feature>
<dbReference type="PANTHER" id="PTHR43680">
    <property type="entry name" value="NITRATE REDUCTASE MOLYBDENUM COFACTOR ASSEMBLY CHAPERONE"/>
    <property type="match status" value="1"/>
</dbReference>
<dbReference type="KEGG" id="scy:SCATT_p02970"/>
<dbReference type="InterPro" id="IPR020945">
    <property type="entry name" value="DMSO/NO3_reduct_chaperone"/>
</dbReference>
<accession>G8XF38</accession>
<dbReference type="GO" id="GO:0051082">
    <property type="term" value="F:unfolded protein binding"/>
    <property type="evidence" value="ECO:0007669"/>
    <property type="project" value="InterPro"/>
</dbReference>
<dbReference type="Proteomes" id="UP000007842">
    <property type="component" value="Plasmid pSCATT"/>
</dbReference>
<dbReference type="HOGENOM" id="CLU_084469_1_0_11"/>
<evidence type="ECO:0000313" key="3">
    <source>
        <dbReference type="EMBL" id="AEW98490.1"/>
    </source>
</evidence>
<dbReference type="KEGG" id="sct:SCAT_p1430"/>
<name>F8JKM0_STREN</name>
<dbReference type="InterPro" id="IPR036411">
    <property type="entry name" value="TorD-like_sf"/>
</dbReference>
<geneLocation type="plasmid" evidence="3 4">
    <name>pSCATT</name>
</geneLocation>
<evidence type="ECO:0000313" key="4">
    <source>
        <dbReference type="Proteomes" id="UP000007842"/>
    </source>
</evidence>
<sequence>MNTAAVHQAASLLLRYPDHDWPHRLRLVTTHLTASGDPATRHLLAFCHHAAPLPPLRAARDYVAVFDRSRRRTLHLTYYTDGDTRRRGASLARLKETYRAHGWLPDPAELPDFLPMMLEFAARCPRPGSRLLLDHRAAVDALRTGLERHGTPYTHVLDAVRATLPGRRAAAVPATVTPPGTELVGLEPFPTHRTREDTRP</sequence>
<dbReference type="OrthoDB" id="4307003at2"/>
<reference evidence="4" key="1">
    <citation type="submission" date="2011-12" db="EMBL/GenBank/DDBJ databases">
        <title>Complete genome sequence of Streptomyces cattleya strain DSM 46488.</title>
        <authorList>
            <person name="Ou H.-Y."/>
            <person name="Li P."/>
            <person name="Zhao C."/>
            <person name="O'Hagan D."/>
            <person name="Deng Z."/>
        </authorList>
    </citation>
    <scope>NUCLEOTIDE SEQUENCE [LARGE SCALE GENOMIC DNA]</scope>
    <source>
        <strain evidence="4">ATCC 35852 / DSM 46488 / JCM 4925 / NBRC 14057 / NRRL 8057</strain>
        <plasmid evidence="4">Plasmid pSCATT</plasmid>
    </source>
</reference>
<evidence type="ECO:0000256" key="1">
    <source>
        <dbReference type="ARBA" id="ARBA00023063"/>
    </source>
</evidence>
<gene>
    <name evidence="3" type="ordered locus">SCATT_p02970</name>
</gene>
<dbReference type="PANTHER" id="PTHR43680:SF2">
    <property type="entry name" value="NITRATE REDUCTASE MOLYBDENUM COFACTOR ASSEMBLY CHAPERONE NARJ"/>
    <property type="match status" value="1"/>
</dbReference>
<keyword evidence="4" id="KW-1185">Reference proteome</keyword>
<keyword evidence="1" id="KW-0534">Nitrate assimilation</keyword>
<dbReference type="NCBIfam" id="TIGR00684">
    <property type="entry name" value="narJ"/>
    <property type="match status" value="1"/>
</dbReference>
<keyword evidence="3" id="KW-0614">Plasmid</keyword>
<dbReference type="GO" id="GO:0051131">
    <property type="term" value="P:chaperone-mediated protein complex assembly"/>
    <property type="evidence" value="ECO:0007669"/>
    <property type="project" value="InterPro"/>
</dbReference>
<dbReference type="AlphaFoldDB" id="F8JKM0"/>